<dbReference type="OrthoDB" id="269227at2759"/>
<evidence type="ECO:0000259" key="3">
    <source>
        <dbReference type="PROSITE" id="PS00623"/>
    </source>
</evidence>
<dbReference type="Pfam" id="PF00732">
    <property type="entry name" value="GMC_oxred_N"/>
    <property type="match status" value="1"/>
</dbReference>
<dbReference type="InterPro" id="IPR036188">
    <property type="entry name" value="FAD/NAD-bd_sf"/>
</dbReference>
<dbReference type="InterPro" id="IPR000172">
    <property type="entry name" value="GMC_OxRdtase_N"/>
</dbReference>
<dbReference type="PROSITE" id="PS00623">
    <property type="entry name" value="GMC_OXRED_1"/>
    <property type="match status" value="1"/>
</dbReference>
<dbReference type="Gene3D" id="3.30.560.10">
    <property type="entry name" value="Glucose Oxidase, domain 3"/>
    <property type="match status" value="1"/>
</dbReference>
<dbReference type="InterPro" id="IPR012132">
    <property type="entry name" value="GMC_OxRdtase"/>
</dbReference>
<evidence type="ECO:0000256" key="2">
    <source>
        <dbReference type="RuleBase" id="RU003968"/>
    </source>
</evidence>
<dbReference type="Gene3D" id="3.50.50.60">
    <property type="entry name" value="FAD/NAD(P)-binding domain"/>
    <property type="match status" value="1"/>
</dbReference>
<accession>A0A8H3G2P7</accession>
<organism evidence="4 5">
    <name type="scientific">Imshaugia aleurites</name>
    <dbReference type="NCBI Taxonomy" id="172621"/>
    <lineage>
        <taxon>Eukaryota</taxon>
        <taxon>Fungi</taxon>
        <taxon>Dikarya</taxon>
        <taxon>Ascomycota</taxon>
        <taxon>Pezizomycotina</taxon>
        <taxon>Lecanoromycetes</taxon>
        <taxon>OSLEUM clade</taxon>
        <taxon>Lecanoromycetidae</taxon>
        <taxon>Lecanorales</taxon>
        <taxon>Lecanorineae</taxon>
        <taxon>Parmeliaceae</taxon>
        <taxon>Imshaugia</taxon>
    </lineage>
</organism>
<dbReference type="Pfam" id="PF05199">
    <property type="entry name" value="GMC_oxred_C"/>
    <property type="match status" value="1"/>
</dbReference>
<evidence type="ECO:0000256" key="1">
    <source>
        <dbReference type="ARBA" id="ARBA00010790"/>
    </source>
</evidence>
<dbReference type="AlphaFoldDB" id="A0A8H3G2P7"/>
<proteinExistence type="inferred from homology"/>
<dbReference type="Proteomes" id="UP000664534">
    <property type="component" value="Unassembled WGS sequence"/>
</dbReference>
<gene>
    <name evidence="4" type="ORF">IMSHALPRED_010971</name>
</gene>
<comment type="similarity">
    <text evidence="1 2">Belongs to the GMC oxidoreductase family.</text>
</comment>
<dbReference type="GO" id="GO:0016614">
    <property type="term" value="F:oxidoreductase activity, acting on CH-OH group of donors"/>
    <property type="evidence" value="ECO:0007669"/>
    <property type="project" value="InterPro"/>
</dbReference>
<dbReference type="PIRSF" id="PIRSF000137">
    <property type="entry name" value="Alcohol_oxidase"/>
    <property type="match status" value="1"/>
</dbReference>
<sequence length="613" mass="66148">MATTIDPDSFSEIEFDYLIAGGGTAGLTLAVRLSEDPDITVGVIEAGLDRTDDPKVLTPGFTPTMWNNPDYDWIFDTVPQAHGNNRTVNHPRGKQLGGSSAINFNYWTHASQQDINDWGQLGNPGWSWDELSPYFLKSEKYNAPPASVSAQVDTTFLEPFLHGENGPVQDSCPSFFDNFYKAWEPTYKSLGLGPTGDPKGGIAIGAYTTLLTIDPTNASRSYSGNAYYKPNAARPNLKVLTGAFATNIVFAPHKTPLVGTGVTFTVNGDTYTASARHEVIVCAGAFQAPHLLELSGIGNASLLKSKGIDVLYNNPNVGENLQDHILLPLAFEAAPGEVTFESLRNASFFATALAEYTTNHTGPLSSGTCNAYVSFGQILAALNKGPIPQSLLHSPSQSGTPGQSKKDALILQKLLDPKEAGLQEVYLPGGTTPEHADNASLLFSPDPIHYPGNYFSMLTVLEHPLSRGSVHIVSADPTVYPAIDPNYISHPLDLFVLSQAMLHLQQVARTAPLSTHLKDGGYAFQPGFYELDENNVEAFVRNSFSSEYHPMGTCAMGPREEGGVVNERLVVHGTSNLRVVDASVFPLQVRGNLASLVYAVAERAADFVKEDRL</sequence>
<name>A0A8H3G2P7_9LECA</name>
<keyword evidence="5" id="KW-1185">Reference proteome</keyword>
<feature type="domain" description="Glucose-methanol-choline oxidoreductase N-terminal" evidence="3">
    <location>
        <begin position="93"/>
        <end position="116"/>
    </location>
</feature>
<evidence type="ECO:0000313" key="4">
    <source>
        <dbReference type="EMBL" id="CAF9936971.1"/>
    </source>
</evidence>
<dbReference type="SUPFAM" id="SSF54373">
    <property type="entry name" value="FAD-linked reductases, C-terminal domain"/>
    <property type="match status" value="1"/>
</dbReference>
<comment type="caution">
    <text evidence="4">The sequence shown here is derived from an EMBL/GenBank/DDBJ whole genome shotgun (WGS) entry which is preliminary data.</text>
</comment>
<keyword evidence="2" id="KW-0274">FAD</keyword>
<evidence type="ECO:0000313" key="5">
    <source>
        <dbReference type="Proteomes" id="UP000664534"/>
    </source>
</evidence>
<keyword evidence="2" id="KW-0285">Flavoprotein</keyword>
<protein>
    <recommendedName>
        <fullName evidence="3">Glucose-methanol-choline oxidoreductase N-terminal domain-containing protein</fullName>
    </recommendedName>
</protein>
<reference evidence="4" key="1">
    <citation type="submission" date="2021-03" db="EMBL/GenBank/DDBJ databases">
        <authorList>
            <person name="Tagirdzhanova G."/>
        </authorList>
    </citation>
    <scope>NUCLEOTIDE SEQUENCE</scope>
</reference>
<dbReference type="InterPro" id="IPR007867">
    <property type="entry name" value="GMC_OxRtase_C"/>
</dbReference>
<dbReference type="SUPFAM" id="SSF51905">
    <property type="entry name" value="FAD/NAD(P)-binding domain"/>
    <property type="match status" value="1"/>
</dbReference>
<dbReference type="PANTHER" id="PTHR11552">
    <property type="entry name" value="GLUCOSE-METHANOL-CHOLINE GMC OXIDOREDUCTASE"/>
    <property type="match status" value="1"/>
</dbReference>
<dbReference type="EMBL" id="CAJPDT010000095">
    <property type="protein sequence ID" value="CAF9936971.1"/>
    <property type="molecule type" value="Genomic_DNA"/>
</dbReference>
<dbReference type="GO" id="GO:0050660">
    <property type="term" value="F:flavin adenine dinucleotide binding"/>
    <property type="evidence" value="ECO:0007669"/>
    <property type="project" value="InterPro"/>
</dbReference>
<dbReference type="PANTHER" id="PTHR11552:SF210">
    <property type="entry name" value="GLUCOSE-METHANOL-CHOLINE OXIDOREDUCTASE N-TERMINAL DOMAIN-CONTAINING PROTEIN-RELATED"/>
    <property type="match status" value="1"/>
</dbReference>